<evidence type="ECO:0000313" key="6">
    <source>
        <dbReference type="Proteomes" id="UP000198817"/>
    </source>
</evidence>
<gene>
    <name evidence="5" type="ORF">SAMN05216508_101123</name>
</gene>
<dbReference type="Proteomes" id="UP000198817">
    <property type="component" value="Unassembled WGS sequence"/>
</dbReference>
<dbReference type="Pfam" id="PF16325">
    <property type="entry name" value="Peptidase_U32_C"/>
    <property type="match status" value="1"/>
</dbReference>
<comment type="similarity">
    <text evidence="3">Belongs to the peptidase U32 family.</text>
</comment>
<dbReference type="STRING" id="155865.SAMN05216515_102124"/>
<dbReference type="InterPro" id="IPR001539">
    <property type="entry name" value="Peptidase_U32"/>
</dbReference>
<dbReference type="EMBL" id="FPBT01000001">
    <property type="protein sequence ID" value="SFU29146.1"/>
    <property type="molecule type" value="Genomic_DNA"/>
</dbReference>
<dbReference type="Pfam" id="PF01136">
    <property type="entry name" value="Peptidase_U32"/>
    <property type="match status" value="1"/>
</dbReference>
<organism evidence="5 6">
    <name type="scientific">Eubacterium pyruvativorans</name>
    <dbReference type="NCBI Taxonomy" id="155865"/>
    <lineage>
        <taxon>Bacteria</taxon>
        <taxon>Bacillati</taxon>
        <taxon>Bacillota</taxon>
        <taxon>Clostridia</taxon>
        <taxon>Eubacteriales</taxon>
        <taxon>Eubacteriaceae</taxon>
        <taxon>Eubacterium</taxon>
    </lineage>
</organism>
<accession>A0A1I7EZ04</accession>
<proteinExistence type="inferred from homology"/>
<dbReference type="Gene3D" id="2.40.30.10">
    <property type="entry name" value="Translation factors"/>
    <property type="match status" value="1"/>
</dbReference>
<dbReference type="PANTHER" id="PTHR30217">
    <property type="entry name" value="PEPTIDASE U32 FAMILY"/>
    <property type="match status" value="1"/>
</dbReference>
<sequence>MTEMKKIELLAPAGDLEKLKTAIRYGADAVYFGGEMFSLRAGAGNLNLEEMKEGLAYAHERGKRCYLTINIYAHNEDIDPLYDYLRQIRDLDIDAFLIADPGIIAMVRETIPDAEIHLSTQANLTNWRTGAFWASAGVKRLVMARELSLEEIRSVRDHLPQDVELEAFVHGAMCISYSGRCLLSNFMTGRDSNRGMCAHPCRYRYSLVEEKRPGEFFPIEEDDRGSYIMNSKDLCMIRHIPDLVHAGIDSAKIEGRMKSIFYVATVVHAYRQAIDAYYEDPDNYVFREEWMEELLKASHREFTTGFYYGKPGHEEQNYRTSRYTKEYSFIGKVLSYNEETGIAKVEQRNKMNVGDHIEVFGPDISFFPMTITDLADWESGEKLESAPHAQQILAMHMAEPVKPGYILRKKEG</sequence>
<evidence type="ECO:0000256" key="3">
    <source>
        <dbReference type="ARBA" id="ARBA00038374"/>
    </source>
</evidence>
<keyword evidence="6" id="KW-1185">Reference proteome</keyword>
<evidence type="ECO:0000313" key="5">
    <source>
        <dbReference type="EMBL" id="SFU29146.1"/>
    </source>
</evidence>
<dbReference type="InterPro" id="IPR032525">
    <property type="entry name" value="Peptidase_U32_C"/>
</dbReference>
<dbReference type="PROSITE" id="PS01276">
    <property type="entry name" value="PEPTIDASE_U32"/>
    <property type="match status" value="1"/>
</dbReference>
<dbReference type="PANTHER" id="PTHR30217:SF6">
    <property type="entry name" value="TRNA HYDROXYLATION PROTEIN P"/>
    <property type="match status" value="1"/>
</dbReference>
<evidence type="ECO:0000256" key="1">
    <source>
        <dbReference type="ARBA" id="ARBA00022670"/>
    </source>
</evidence>
<protein>
    <submittedName>
        <fullName evidence="5">Putative protease</fullName>
    </submittedName>
</protein>
<evidence type="ECO:0000256" key="2">
    <source>
        <dbReference type="ARBA" id="ARBA00022801"/>
    </source>
</evidence>
<keyword evidence="1 5" id="KW-0645">Protease</keyword>
<reference evidence="5 6" key="1">
    <citation type="submission" date="2016-10" db="EMBL/GenBank/DDBJ databases">
        <authorList>
            <person name="de Groot N.N."/>
        </authorList>
    </citation>
    <scope>NUCLEOTIDE SEQUENCE [LARGE SCALE GENOMIC DNA]</scope>
    <source>
        <strain evidence="5 6">KHGC13</strain>
    </source>
</reference>
<name>A0A1I7EZ04_9FIRM</name>
<dbReference type="AlphaFoldDB" id="A0A1I7EZ04"/>
<dbReference type="GO" id="GO:0008233">
    <property type="term" value="F:peptidase activity"/>
    <property type="evidence" value="ECO:0007669"/>
    <property type="project" value="UniProtKB-KW"/>
</dbReference>
<dbReference type="InterPro" id="IPR051454">
    <property type="entry name" value="RNA/ubiquinone_mod_enzymes"/>
</dbReference>
<dbReference type="GO" id="GO:0006508">
    <property type="term" value="P:proteolysis"/>
    <property type="evidence" value="ECO:0007669"/>
    <property type="project" value="UniProtKB-KW"/>
</dbReference>
<keyword evidence="2" id="KW-0378">Hydrolase</keyword>
<feature type="domain" description="Peptidase family U32 C-terminal" evidence="4">
    <location>
        <begin position="326"/>
        <end position="408"/>
    </location>
</feature>
<evidence type="ECO:0000259" key="4">
    <source>
        <dbReference type="Pfam" id="PF16325"/>
    </source>
</evidence>